<keyword evidence="3" id="KW-1185">Reference proteome</keyword>
<dbReference type="EMBL" id="MU854324">
    <property type="protein sequence ID" value="KAK4043757.1"/>
    <property type="molecule type" value="Genomic_DNA"/>
</dbReference>
<proteinExistence type="predicted"/>
<dbReference type="AlphaFoldDB" id="A0AAN6PMW4"/>
<reference evidence="3" key="1">
    <citation type="journal article" date="2023" name="Mol. Phylogenet. Evol.">
        <title>Genome-scale phylogeny and comparative genomics of the fungal order Sordariales.</title>
        <authorList>
            <person name="Hensen N."/>
            <person name="Bonometti L."/>
            <person name="Westerberg I."/>
            <person name="Brannstrom I.O."/>
            <person name="Guillou S."/>
            <person name="Cros-Aarteil S."/>
            <person name="Calhoun S."/>
            <person name="Haridas S."/>
            <person name="Kuo A."/>
            <person name="Mondo S."/>
            <person name="Pangilinan J."/>
            <person name="Riley R."/>
            <person name="LaButti K."/>
            <person name="Andreopoulos B."/>
            <person name="Lipzen A."/>
            <person name="Chen C."/>
            <person name="Yan M."/>
            <person name="Daum C."/>
            <person name="Ng V."/>
            <person name="Clum A."/>
            <person name="Steindorff A."/>
            <person name="Ohm R.A."/>
            <person name="Martin F."/>
            <person name="Silar P."/>
            <person name="Natvig D.O."/>
            <person name="Lalanne C."/>
            <person name="Gautier V."/>
            <person name="Ament-Velasquez S.L."/>
            <person name="Kruys A."/>
            <person name="Hutchinson M.I."/>
            <person name="Powell A.J."/>
            <person name="Barry K."/>
            <person name="Miller A.N."/>
            <person name="Grigoriev I.V."/>
            <person name="Debuchy R."/>
            <person name="Gladieux P."/>
            <person name="Hiltunen Thoren M."/>
            <person name="Johannesson H."/>
        </authorList>
    </citation>
    <scope>NUCLEOTIDE SEQUENCE [LARGE SCALE GENOMIC DNA]</scope>
    <source>
        <strain evidence="3">CBS 284.82</strain>
    </source>
</reference>
<sequence length="382" mass="43261">MKLTPIKVKGKAAPKKTWKPPAVQPALPTKRQRDEDEGGGGNDGTVGTDSTNNPRRRRRYFKPKKPAAPVEQLPAEILERIILMSRNLNFLRSSLRIGYRFSSRVFLTELLEAAFAPTWDMWFGYPRDVVLHHRKGVSDSALVPGDPDFQTAVIACKWANTALILEAQQKWYRRNGGPGRLVEHLQQPQDKSRAELALARWMSRGAAAAGADDVVAGRFERDWQSFRRSCVELFSSGDAIAAAHVRYTTHSREPQYMELHPLTRVPQRLLAAPFDWERARTWYWLVRGSAGIGVRSGSWESTRIAYDRILNLADKELAVVLLILLSQLRAFQDWPTFLVEQELGEIARQIEHSETLAGRKLWSYAGAVMGPVGDLRQVVHKF</sequence>
<evidence type="ECO:0000256" key="1">
    <source>
        <dbReference type="SAM" id="MobiDB-lite"/>
    </source>
</evidence>
<feature type="compositionally biased region" description="Basic residues" evidence="1">
    <location>
        <begin position="54"/>
        <end position="65"/>
    </location>
</feature>
<feature type="compositionally biased region" description="Basic residues" evidence="1">
    <location>
        <begin position="8"/>
        <end position="18"/>
    </location>
</feature>
<evidence type="ECO:0000313" key="2">
    <source>
        <dbReference type="EMBL" id="KAK4043757.1"/>
    </source>
</evidence>
<dbReference type="Proteomes" id="UP001303115">
    <property type="component" value="Unassembled WGS sequence"/>
</dbReference>
<feature type="region of interest" description="Disordered" evidence="1">
    <location>
        <begin position="1"/>
        <end position="66"/>
    </location>
</feature>
<organism evidence="2 3">
    <name type="scientific">Parachaetomium inaequale</name>
    <dbReference type="NCBI Taxonomy" id="2588326"/>
    <lineage>
        <taxon>Eukaryota</taxon>
        <taxon>Fungi</taxon>
        <taxon>Dikarya</taxon>
        <taxon>Ascomycota</taxon>
        <taxon>Pezizomycotina</taxon>
        <taxon>Sordariomycetes</taxon>
        <taxon>Sordariomycetidae</taxon>
        <taxon>Sordariales</taxon>
        <taxon>Chaetomiaceae</taxon>
        <taxon>Parachaetomium</taxon>
    </lineage>
</organism>
<protein>
    <submittedName>
        <fullName evidence="2">Uncharacterized protein</fullName>
    </submittedName>
</protein>
<evidence type="ECO:0000313" key="3">
    <source>
        <dbReference type="Proteomes" id="UP001303115"/>
    </source>
</evidence>
<gene>
    <name evidence="2" type="ORF">C8A01DRAFT_32076</name>
</gene>
<name>A0AAN6PMW4_9PEZI</name>
<accession>A0AAN6PMW4</accession>
<comment type="caution">
    <text evidence="2">The sequence shown here is derived from an EMBL/GenBank/DDBJ whole genome shotgun (WGS) entry which is preliminary data.</text>
</comment>